<dbReference type="AlphaFoldDB" id="A0AAD9CC23"/>
<dbReference type="GO" id="GO:0006508">
    <property type="term" value="P:proteolysis"/>
    <property type="evidence" value="ECO:0007669"/>
    <property type="project" value="UniProtKB-KW"/>
</dbReference>
<organism evidence="2 3">
    <name type="scientific">Dissostichus eleginoides</name>
    <name type="common">Patagonian toothfish</name>
    <name type="synonym">Dissostichus amissus</name>
    <dbReference type="NCBI Taxonomy" id="100907"/>
    <lineage>
        <taxon>Eukaryota</taxon>
        <taxon>Metazoa</taxon>
        <taxon>Chordata</taxon>
        <taxon>Craniata</taxon>
        <taxon>Vertebrata</taxon>
        <taxon>Euteleostomi</taxon>
        <taxon>Actinopterygii</taxon>
        <taxon>Neopterygii</taxon>
        <taxon>Teleostei</taxon>
        <taxon>Neoteleostei</taxon>
        <taxon>Acanthomorphata</taxon>
        <taxon>Eupercaria</taxon>
        <taxon>Perciformes</taxon>
        <taxon>Notothenioidei</taxon>
        <taxon>Nototheniidae</taxon>
        <taxon>Dissostichus</taxon>
    </lineage>
</organism>
<name>A0AAD9CC23_DISEL</name>
<proteinExistence type="predicted"/>
<accession>A0AAD9CC23</accession>
<gene>
    <name evidence="2" type="ORF">KUDE01_017674</name>
</gene>
<dbReference type="Proteomes" id="UP001228049">
    <property type="component" value="Unassembled WGS sequence"/>
</dbReference>
<keyword evidence="2" id="KW-0378">Hydrolase</keyword>
<reference evidence="2" key="1">
    <citation type="submission" date="2023-04" db="EMBL/GenBank/DDBJ databases">
        <title>Chromosome-level genome of Chaenocephalus aceratus.</title>
        <authorList>
            <person name="Park H."/>
        </authorList>
    </citation>
    <scope>NUCLEOTIDE SEQUENCE</scope>
    <source>
        <strain evidence="2">DE</strain>
        <tissue evidence="2">Muscle</tissue>
    </source>
</reference>
<sequence length="73" mass="8628">MFYDDNPVVYNSAEEADMVKRGIPVTVLKNPSSLMDQINRLTWEPSRKRGDQLHPSSKQHFKERLRGFRHRDT</sequence>
<keyword evidence="2" id="KW-0645">Protease</keyword>
<keyword evidence="3" id="KW-1185">Reference proteome</keyword>
<protein>
    <submittedName>
        <fullName evidence="2">Lon protease</fullName>
    </submittedName>
</protein>
<comment type="caution">
    <text evidence="2">The sequence shown here is derived from an EMBL/GenBank/DDBJ whole genome shotgun (WGS) entry which is preliminary data.</text>
</comment>
<evidence type="ECO:0000313" key="3">
    <source>
        <dbReference type="Proteomes" id="UP001228049"/>
    </source>
</evidence>
<evidence type="ECO:0000256" key="1">
    <source>
        <dbReference type="SAM" id="MobiDB-lite"/>
    </source>
</evidence>
<dbReference type="EMBL" id="JASDAP010000008">
    <property type="protein sequence ID" value="KAK1898148.1"/>
    <property type="molecule type" value="Genomic_DNA"/>
</dbReference>
<feature type="compositionally biased region" description="Basic and acidic residues" evidence="1">
    <location>
        <begin position="60"/>
        <end position="73"/>
    </location>
</feature>
<feature type="region of interest" description="Disordered" evidence="1">
    <location>
        <begin position="43"/>
        <end position="73"/>
    </location>
</feature>
<dbReference type="GO" id="GO:0008233">
    <property type="term" value="F:peptidase activity"/>
    <property type="evidence" value="ECO:0007669"/>
    <property type="project" value="UniProtKB-KW"/>
</dbReference>
<evidence type="ECO:0000313" key="2">
    <source>
        <dbReference type="EMBL" id="KAK1898148.1"/>
    </source>
</evidence>